<keyword evidence="4" id="KW-0346">Stress response</keyword>
<name>A0ABN3FR88_9ACTN</name>
<evidence type="ECO:0000256" key="2">
    <source>
        <dbReference type="ARBA" id="ARBA00022741"/>
    </source>
</evidence>
<dbReference type="PANTHER" id="PTHR42749:SF1">
    <property type="entry name" value="CELL SHAPE-DETERMINING PROTEIN MREB"/>
    <property type="match status" value="1"/>
</dbReference>
<reference evidence="6 7" key="1">
    <citation type="journal article" date="2019" name="Int. J. Syst. Evol. Microbiol.">
        <title>The Global Catalogue of Microorganisms (GCM) 10K type strain sequencing project: providing services to taxonomists for standard genome sequencing and annotation.</title>
        <authorList>
            <consortium name="The Broad Institute Genomics Platform"/>
            <consortium name="The Broad Institute Genome Sequencing Center for Infectious Disease"/>
            <person name="Wu L."/>
            <person name="Ma J."/>
        </authorList>
    </citation>
    <scope>NUCLEOTIDE SEQUENCE [LARGE SCALE GENOMIC DNA]</scope>
    <source>
        <strain evidence="6 7">JCM 3272</strain>
    </source>
</reference>
<dbReference type="InterPro" id="IPR013126">
    <property type="entry name" value="Hsp_70_fam"/>
</dbReference>
<dbReference type="InterPro" id="IPR018181">
    <property type="entry name" value="Heat_shock_70_CS"/>
</dbReference>
<dbReference type="RefSeq" id="WP_344611586.1">
    <property type="nucleotide sequence ID" value="NZ_BAAARV010000016.1"/>
</dbReference>
<dbReference type="Proteomes" id="UP001501444">
    <property type="component" value="Unassembled WGS sequence"/>
</dbReference>
<dbReference type="SUPFAM" id="SSF53067">
    <property type="entry name" value="Actin-like ATPase domain"/>
    <property type="match status" value="2"/>
</dbReference>
<accession>A0ABN3FR88</accession>
<dbReference type="Gene3D" id="3.30.420.40">
    <property type="match status" value="2"/>
</dbReference>
<dbReference type="InterPro" id="IPR043129">
    <property type="entry name" value="ATPase_NBD"/>
</dbReference>
<comment type="caution">
    <text evidence="6">The sequence shown here is derived from an EMBL/GenBank/DDBJ whole genome shotgun (WGS) entry which is preliminary data.</text>
</comment>
<evidence type="ECO:0000256" key="4">
    <source>
        <dbReference type="ARBA" id="ARBA00023016"/>
    </source>
</evidence>
<evidence type="ECO:0000256" key="5">
    <source>
        <dbReference type="ARBA" id="ARBA00023186"/>
    </source>
</evidence>
<evidence type="ECO:0000256" key="3">
    <source>
        <dbReference type="ARBA" id="ARBA00022840"/>
    </source>
</evidence>
<protein>
    <submittedName>
        <fullName evidence="6">Uncharacterized protein</fullName>
    </submittedName>
</protein>
<sequence>MELAVDLGTSNTVAYVRRPGGPVEPLFFDGSPLLPSAVFLDGGGRLVVGRDAVQAARSHPERFEPSPRRRIDEPAISIGADVAIEPLLGALINRVAAEAAAPVTEALLAHPASWPQPRRDVLHRAAAAAGVPRARLVPAPLAAAAAHLRRADPGPADLLVYHLGAATFDAAVVRCHPGFEVVCSTGLDGVGGQALDDAIASHLRTRGGPADLWARMDAPATAADRAARRQLWDEIRGARETLSRADTATVYVPLVESEFVLTRAELNALAAPLLQRTLDAVGAMLAGCPVPLRPFAAVLLTGGTTRMPLVSELLHRALGLPPQGFEHPELAVAAGLLDLVGAPPPAPARPAVAVPASHQPALAVTVVDLIELSTPSYTGVTLRGELHAGHGVMEHIFPADADGRLLLFPDQLSLARQSSTGTTDPLLSLPPWRVRNLGPEESRYDLDLLVEHISAPPEHWLPAFVCRCRDIVAQLAIFLDLEGTDDLIGEHSTIDQADDALRRHLLDPTARGARRRLSRLDLDQLRDDWTDLIALLDAAIHEVPS</sequence>
<dbReference type="Gene3D" id="3.90.640.10">
    <property type="entry name" value="Actin, Chain A, domain 4"/>
    <property type="match status" value="1"/>
</dbReference>
<comment type="similarity">
    <text evidence="1">Belongs to the heat shock protein 70 family.</text>
</comment>
<dbReference type="PROSITE" id="PS01036">
    <property type="entry name" value="HSP70_3"/>
    <property type="match status" value="1"/>
</dbReference>
<gene>
    <name evidence="6" type="ORF">GCM10010170_015760</name>
</gene>
<keyword evidence="5" id="KW-0143">Chaperone</keyword>
<dbReference type="Pfam" id="PF00012">
    <property type="entry name" value="HSP70"/>
    <property type="match status" value="1"/>
</dbReference>
<evidence type="ECO:0000256" key="1">
    <source>
        <dbReference type="ARBA" id="ARBA00007381"/>
    </source>
</evidence>
<keyword evidence="7" id="KW-1185">Reference proteome</keyword>
<organism evidence="6 7">
    <name type="scientific">Dactylosporangium salmoneum</name>
    <dbReference type="NCBI Taxonomy" id="53361"/>
    <lineage>
        <taxon>Bacteria</taxon>
        <taxon>Bacillati</taxon>
        <taxon>Actinomycetota</taxon>
        <taxon>Actinomycetes</taxon>
        <taxon>Micromonosporales</taxon>
        <taxon>Micromonosporaceae</taxon>
        <taxon>Dactylosporangium</taxon>
    </lineage>
</organism>
<evidence type="ECO:0000313" key="7">
    <source>
        <dbReference type="Proteomes" id="UP001501444"/>
    </source>
</evidence>
<dbReference type="EMBL" id="BAAARV010000016">
    <property type="protein sequence ID" value="GAA2335713.1"/>
    <property type="molecule type" value="Genomic_DNA"/>
</dbReference>
<keyword evidence="2" id="KW-0547">Nucleotide-binding</keyword>
<proteinExistence type="inferred from homology"/>
<keyword evidence="3" id="KW-0067">ATP-binding</keyword>
<dbReference type="PANTHER" id="PTHR42749">
    <property type="entry name" value="CELL SHAPE-DETERMINING PROTEIN MREB"/>
    <property type="match status" value="1"/>
</dbReference>
<evidence type="ECO:0000313" key="6">
    <source>
        <dbReference type="EMBL" id="GAA2335713.1"/>
    </source>
</evidence>